<proteinExistence type="predicted"/>
<name>X0ZHJ4_9ZZZZ</name>
<accession>X0ZHJ4</accession>
<evidence type="ECO:0000313" key="1">
    <source>
        <dbReference type="EMBL" id="GAG59833.1"/>
    </source>
</evidence>
<protein>
    <submittedName>
        <fullName evidence="1">Uncharacterized protein</fullName>
    </submittedName>
</protein>
<comment type="caution">
    <text evidence="1">The sequence shown here is derived from an EMBL/GenBank/DDBJ whole genome shotgun (WGS) entry which is preliminary data.</text>
</comment>
<reference evidence="1" key="1">
    <citation type="journal article" date="2014" name="Front. Microbiol.">
        <title>High frequency of phylogenetically diverse reductive dehalogenase-homologous genes in deep subseafloor sedimentary metagenomes.</title>
        <authorList>
            <person name="Kawai M."/>
            <person name="Futagami T."/>
            <person name="Toyoda A."/>
            <person name="Takaki Y."/>
            <person name="Nishi S."/>
            <person name="Hori S."/>
            <person name="Arai W."/>
            <person name="Tsubouchi T."/>
            <person name="Morono Y."/>
            <person name="Uchiyama I."/>
            <person name="Ito T."/>
            <person name="Fujiyama A."/>
            <person name="Inagaki F."/>
            <person name="Takami H."/>
        </authorList>
    </citation>
    <scope>NUCLEOTIDE SEQUENCE</scope>
    <source>
        <strain evidence="1">Expedition CK06-06</strain>
    </source>
</reference>
<sequence>MSYLTVMIWQGYHSSDRDFQTGFLFEVARKLMQEEFIKEGRSMFGLNVAASKGSVFHELTSSMARWLTDHKMDLKTVRAKSVVLKELLFSEQELDPVTAFTGLFVATPQNSEEYNM</sequence>
<dbReference type="EMBL" id="BART01008911">
    <property type="protein sequence ID" value="GAG59833.1"/>
    <property type="molecule type" value="Genomic_DNA"/>
</dbReference>
<dbReference type="AlphaFoldDB" id="X0ZHJ4"/>
<organism evidence="1">
    <name type="scientific">marine sediment metagenome</name>
    <dbReference type="NCBI Taxonomy" id="412755"/>
    <lineage>
        <taxon>unclassified sequences</taxon>
        <taxon>metagenomes</taxon>
        <taxon>ecological metagenomes</taxon>
    </lineage>
</organism>
<gene>
    <name evidence="1" type="ORF">S01H4_19909</name>
</gene>